<dbReference type="Proteomes" id="UP000247973">
    <property type="component" value="Unassembled WGS sequence"/>
</dbReference>
<dbReference type="PROSITE" id="PS51898">
    <property type="entry name" value="TYR_RECOMBINASE"/>
    <property type="match status" value="1"/>
</dbReference>
<accession>A0A2V3PTH5</accession>
<dbReference type="SUPFAM" id="SSF56349">
    <property type="entry name" value="DNA breaking-rejoining enzymes"/>
    <property type="match status" value="1"/>
</dbReference>
<reference evidence="5 6" key="1">
    <citation type="submission" date="2018-03" db="EMBL/GenBank/DDBJ databases">
        <title>Genomic Encyclopedia of Archaeal and Bacterial Type Strains, Phase II (KMG-II): from individual species to whole genera.</title>
        <authorList>
            <person name="Goeker M."/>
        </authorList>
    </citation>
    <scope>NUCLEOTIDE SEQUENCE [LARGE SCALE GENOMIC DNA]</scope>
    <source>
        <strain evidence="5 6">DSM 100214</strain>
    </source>
</reference>
<dbReference type="Pfam" id="PF13102">
    <property type="entry name" value="Phage_int_SAM_5"/>
    <property type="match status" value="1"/>
</dbReference>
<evidence type="ECO:0000256" key="2">
    <source>
        <dbReference type="ARBA" id="ARBA00023125"/>
    </source>
</evidence>
<dbReference type="InterPro" id="IPR050090">
    <property type="entry name" value="Tyrosine_recombinase_XerCD"/>
</dbReference>
<evidence type="ECO:0000256" key="3">
    <source>
        <dbReference type="ARBA" id="ARBA00023172"/>
    </source>
</evidence>
<protein>
    <submittedName>
        <fullName evidence="5">Phage integrase family protein</fullName>
    </submittedName>
</protein>
<keyword evidence="3" id="KW-0233">DNA recombination</keyword>
<evidence type="ECO:0000256" key="1">
    <source>
        <dbReference type="ARBA" id="ARBA00008857"/>
    </source>
</evidence>
<evidence type="ECO:0000259" key="4">
    <source>
        <dbReference type="PROSITE" id="PS51898"/>
    </source>
</evidence>
<dbReference type="Gene3D" id="1.10.443.10">
    <property type="entry name" value="Intergrase catalytic core"/>
    <property type="match status" value="1"/>
</dbReference>
<organism evidence="5 6">
    <name type="scientific">Dysgonomonas alginatilytica</name>
    <dbReference type="NCBI Taxonomy" id="1605892"/>
    <lineage>
        <taxon>Bacteria</taxon>
        <taxon>Pseudomonadati</taxon>
        <taxon>Bacteroidota</taxon>
        <taxon>Bacteroidia</taxon>
        <taxon>Bacteroidales</taxon>
        <taxon>Dysgonomonadaceae</taxon>
        <taxon>Dysgonomonas</taxon>
    </lineage>
</organism>
<dbReference type="RefSeq" id="WP_110309787.1">
    <property type="nucleotide sequence ID" value="NZ_QICL01000004.1"/>
</dbReference>
<dbReference type="Pfam" id="PF00589">
    <property type="entry name" value="Phage_integrase"/>
    <property type="match status" value="1"/>
</dbReference>
<sequence length="300" mass="35283">MKITEFIDKLIATTLRGDRYKNRLRVTKELIIKFNKNLKVSDFTEHTTENFVEFLRQHPKKYRPNTIRCKFQILQTILNKASREFKIDSGYQSIIVKGEAPETIALSEKEIKAIIDVKRLSPKAEVVRDYFVLMCYTGLRFSDTINLRSPNIIGTNIVVRTQKTNYIVEIPIHPVVRNILEKYKYKLPQSPSQQSFGLTLRRICLKANLTKPITVEKTRGERLYKRVYSLYELITPHTGRRTFATNLYFASQPENIPLYRIMLLTGHTTQESFFKYIRIQKSDNARFMSDKSFFKPRPQN</sequence>
<dbReference type="InterPro" id="IPR010998">
    <property type="entry name" value="Integrase_recombinase_N"/>
</dbReference>
<dbReference type="PANTHER" id="PTHR30349:SF64">
    <property type="entry name" value="PROPHAGE INTEGRASE INTD-RELATED"/>
    <property type="match status" value="1"/>
</dbReference>
<dbReference type="GO" id="GO:0003677">
    <property type="term" value="F:DNA binding"/>
    <property type="evidence" value="ECO:0007669"/>
    <property type="project" value="UniProtKB-KW"/>
</dbReference>
<dbReference type="InterPro" id="IPR002104">
    <property type="entry name" value="Integrase_catalytic"/>
</dbReference>
<dbReference type="EMBL" id="QICL01000004">
    <property type="protein sequence ID" value="PXV66831.1"/>
    <property type="molecule type" value="Genomic_DNA"/>
</dbReference>
<dbReference type="InterPro" id="IPR011010">
    <property type="entry name" value="DNA_brk_join_enz"/>
</dbReference>
<keyword evidence="2" id="KW-0238">DNA-binding</keyword>
<comment type="similarity">
    <text evidence="1">Belongs to the 'phage' integrase family.</text>
</comment>
<dbReference type="AlphaFoldDB" id="A0A2V3PTH5"/>
<evidence type="ECO:0000313" key="6">
    <source>
        <dbReference type="Proteomes" id="UP000247973"/>
    </source>
</evidence>
<dbReference type="PANTHER" id="PTHR30349">
    <property type="entry name" value="PHAGE INTEGRASE-RELATED"/>
    <property type="match status" value="1"/>
</dbReference>
<evidence type="ECO:0000313" key="5">
    <source>
        <dbReference type="EMBL" id="PXV66831.1"/>
    </source>
</evidence>
<dbReference type="GO" id="GO:0006310">
    <property type="term" value="P:DNA recombination"/>
    <property type="evidence" value="ECO:0007669"/>
    <property type="project" value="UniProtKB-KW"/>
</dbReference>
<dbReference type="GO" id="GO:0015074">
    <property type="term" value="P:DNA integration"/>
    <property type="evidence" value="ECO:0007669"/>
    <property type="project" value="InterPro"/>
</dbReference>
<dbReference type="InterPro" id="IPR025269">
    <property type="entry name" value="SAM-like_dom"/>
</dbReference>
<name>A0A2V3PTH5_9BACT</name>
<dbReference type="InterPro" id="IPR013762">
    <property type="entry name" value="Integrase-like_cat_sf"/>
</dbReference>
<dbReference type="Gene3D" id="1.10.150.130">
    <property type="match status" value="1"/>
</dbReference>
<proteinExistence type="inferred from homology"/>
<dbReference type="OrthoDB" id="1493636at2"/>
<gene>
    <name evidence="5" type="ORF">CLV62_10492</name>
</gene>
<keyword evidence="6" id="KW-1185">Reference proteome</keyword>
<comment type="caution">
    <text evidence="5">The sequence shown here is derived from an EMBL/GenBank/DDBJ whole genome shotgun (WGS) entry which is preliminary data.</text>
</comment>
<feature type="domain" description="Tyr recombinase" evidence="4">
    <location>
        <begin position="101"/>
        <end position="289"/>
    </location>
</feature>